<feature type="region of interest" description="Disordered" evidence="1">
    <location>
        <begin position="1"/>
        <end position="21"/>
    </location>
</feature>
<evidence type="ECO:0000313" key="2">
    <source>
        <dbReference type="EMBL" id="GKV44361.1"/>
    </source>
</evidence>
<evidence type="ECO:0000256" key="1">
    <source>
        <dbReference type="SAM" id="MobiDB-lite"/>
    </source>
</evidence>
<gene>
    <name evidence="2" type="ORF">SLEP1_g51555</name>
</gene>
<keyword evidence="3" id="KW-1185">Reference proteome</keyword>
<dbReference type="Proteomes" id="UP001054252">
    <property type="component" value="Unassembled WGS sequence"/>
</dbReference>
<dbReference type="AlphaFoldDB" id="A0AAV5M3J3"/>
<dbReference type="EMBL" id="BPVZ01000180">
    <property type="protein sequence ID" value="GKV44361.1"/>
    <property type="molecule type" value="Genomic_DNA"/>
</dbReference>
<evidence type="ECO:0000313" key="3">
    <source>
        <dbReference type="Proteomes" id="UP001054252"/>
    </source>
</evidence>
<protein>
    <submittedName>
        <fullName evidence="2">Uncharacterized protein</fullName>
    </submittedName>
</protein>
<comment type="caution">
    <text evidence="2">The sequence shown here is derived from an EMBL/GenBank/DDBJ whole genome shotgun (WGS) entry which is preliminary data.</text>
</comment>
<reference evidence="2 3" key="1">
    <citation type="journal article" date="2021" name="Commun. Biol.">
        <title>The genome of Shorea leprosula (Dipterocarpaceae) highlights the ecological relevance of drought in aseasonal tropical rainforests.</title>
        <authorList>
            <person name="Ng K.K.S."/>
            <person name="Kobayashi M.J."/>
            <person name="Fawcett J.A."/>
            <person name="Hatakeyama M."/>
            <person name="Paape T."/>
            <person name="Ng C.H."/>
            <person name="Ang C.C."/>
            <person name="Tnah L.H."/>
            <person name="Lee C.T."/>
            <person name="Nishiyama T."/>
            <person name="Sese J."/>
            <person name="O'Brien M.J."/>
            <person name="Copetti D."/>
            <person name="Mohd Noor M.I."/>
            <person name="Ong R.C."/>
            <person name="Putra M."/>
            <person name="Sireger I.Z."/>
            <person name="Indrioko S."/>
            <person name="Kosugi Y."/>
            <person name="Izuno A."/>
            <person name="Isagi Y."/>
            <person name="Lee S.L."/>
            <person name="Shimizu K.K."/>
        </authorList>
    </citation>
    <scope>NUCLEOTIDE SEQUENCE [LARGE SCALE GENOMIC DNA]</scope>
    <source>
        <strain evidence="2">214</strain>
    </source>
</reference>
<name>A0AAV5M3J3_9ROSI</name>
<proteinExistence type="predicted"/>
<feature type="compositionally biased region" description="Polar residues" evidence="1">
    <location>
        <begin position="1"/>
        <end position="10"/>
    </location>
</feature>
<accession>A0AAV5M3J3</accession>
<organism evidence="2 3">
    <name type="scientific">Rubroshorea leprosula</name>
    <dbReference type="NCBI Taxonomy" id="152421"/>
    <lineage>
        <taxon>Eukaryota</taxon>
        <taxon>Viridiplantae</taxon>
        <taxon>Streptophyta</taxon>
        <taxon>Embryophyta</taxon>
        <taxon>Tracheophyta</taxon>
        <taxon>Spermatophyta</taxon>
        <taxon>Magnoliopsida</taxon>
        <taxon>eudicotyledons</taxon>
        <taxon>Gunneridae</taxon>
        <taxon>Pentapetalae</taxon>
        <taxon>rosids</taxon>
        <taxon>malvids</taxon>
        <taxon>Malvales</taxon>
        <taxon>Dipterocarpaceae</taxon>
        <taxon>Rubroshorea</taxon>
    </lineage>
</organism>
<sequence length="45" mass="4993">MKNGDCQSHCGSLDKPPEASQRPHFASHAFLFLLHPFLPPFSNQG</sequence>